<dbReference type="Pfam" id="PF17820">
    <property type="entry name" value="PDZ_6"/>
    <property type="match status" value="1"/>
</dbReference>
<feature type="compositionally biased region" description="Basic residues" evidence="10">
    <location>
        <begin position="773"/>
        <end position="787"/>
    </location>
</feature>
<keyword evidence="4 9" id="KW-0728">SH3 domain</keyword>
<keyword evidence="6" id="KW-0677">Repeat</keyword>
<dbReference type="PROSITE" id="PS50052">
    <property type="entry name" value="GUANYLATE_KINASE_2"/>
    <property type="match status" value="1"/>
</dbReference>
<feature type="region of interest" description="Disordered" evidence="10">
    <location>
        <begin position="763"/>
        <end position="823"/>
    </location>
</feature>
<dbReference type="InterPro" id="IPR027417">
    <property type="entry name" value="P-loop_NTPase"/>
</dbReference>
<dbReference type="InterPro" id="IPR040815">
    <property type="entry name" value="Nas2_N"/>
</dbReference>
<comment type="subcellular location">
    <subcellularLocation>
        <location evidence="2">Cell membrane</location>
    </subcellularLocation>
    <subcellularLocation>
        <location evidence="1">Membrane</location>
        <topology evidence="1">Peripheral membrane protein</topology>
    </subcellularLocation>
</comment>
<evidence type="ECO:0000256" key="1">
    <source>
        <dbReference type="ARBA" id="ARBA00004170"/>
    </source>
</evidence>
<dbReference type="Gene3D" id="2.30.42.10">
    <property type="match status" value="4"/>
</dbReference>
<dbReference type="InterPro" id="IPR041489">
    <property type="entry name" value="PDZ_6"/>
</dbReference>
<keyword evidence="5" id="KW-1003">Cell membrane</keyword>
<dbReference type="InterPro" id="IPR020590">
    <property type="entry name" value="Guanylate_kinase_CS"/>
</dbReference>
<dbReference type="Proteomes" id="UP000887561">
    <property type="component" value="Unplaced"/>
</dbReference>
<dbReference type="GO" id="GO:0098887">
    <property type="term" value="P:neurotransmitter receptor transport, endosome to postsynaptic membrane"/>
    <property type="evidence" value="ECO:0007669"/>
    <property type="project" value="TreeGrafter"/>
</dbReference>
<dbReference type="InterPro" id="IPR008144">
    <property type="entry name" value="Guanylate_kin-like_dom"/>
</dbReference>
<dbReference type="SUPFAM" id="SSF50044">
    <property type="entry name" value="SH3-domain"/>
    <property type="match status" value="1"/>
</dbReference>
<dbReference type="Gene3D" id="3.40.50.300">
    <property type="entry name" value="P-loop containing nucleotide triphosphate hydrolases"/>
    <property type="match status" value="1"/>
</dbReference>
<evidence type="ECO:0000259" key="11">
    <source>
        <dbReference type="PROSITE" id="PS50002"/>
    </source>
</evidence>
<dbReference type="SUPFAM" id="SSF52540">
    <property type="entry name" value="P-loop containing nucleoside triphosphate hydrolases"/>
    <property type="match status" value="1"/>
</dbReference>
<evidence type="ECO:0000256" key="9">
    <source>
        <dbReference type="PROSITE-ProRule" id="PRU00192"/>
    </source>
</evidence>
<dbReference type="Pfam" id="PF00018">
    <property type="entry name" value="SH3_1"/>
    <property type="match status" value="1"/>
</dbReference>
<dbReference type="Gene3D" id="3.30.63.10">
    <property type="entry name" value="Guanylate Kinase phosphate binding domain"/>
    <property type="match status" value="1"/>
</dbReference>
<dbReference type="InterPro" id="IPR036034">
    <property type="entry name" value="PDZ_sf"/>
</dbReference>
<dbReference type="InterPro" id="IPR050614">
    <property type="entry name" value="Synaptic_Scaffolding_LAP-MAGUK"/>
</dbReference>
<dbReference type="PROSITE" id="PS50106">
    <property type="entry name" value="PDZ"/>
    <property type="match status" value="3"/>
</dbReference>
<dbReference type="GO" id="GO:0016323">
    <property type="term" value="C:basolateral plasma membrane"/>
    <property type="evidence" value="ECO:0007669"/>
    <property type="project" value="TreeGrafter"/>
</dbReference>
<dbReference type="InterPro" id="IPR001478">
    <property type="entry name" value="PDZ"/>
</dbReference>
<dbReference type="GO" id="GO:0043113">
    <property type="term" value="P:receptor clustering"/>
    <property type="evidence" value="ECO:0007669"/>
    <property type="project" value="TreeGrafter"/>
</dbReference>
<feature type="compositionally biased region" description="Polar residues" evidence="10">
    <location>
        <begin position="789"/>
        <end position="800"/>
    </location>
</feature>
<sequence>MTDEKKNQAKKLMKELDSIDEQIFDNELILKENNIGMNEPLVDDQDFPLSGIDIYAVTSARGNIRRLQNDRTEKMAEIDRIIVAIHNQTSQNENSEQNNEGESSVHRTSNKPIVQVDKVSPNSPAQKAGLCEGDLIIQFGNLHADVFNKLDQLKEVVNNSKNKPIRITLLRGVKVFRLILTPQVWDEQLEAFHAALTRPSDSDLRCAIERVIGLFKTNLFQALLDIQDFYDNTLINERVPLDLKTLETKKLAEKWETNPPFSTGKSSLFGEGQQRRPPPPPIFPSTYAATSNGLPYTNGVGGGDTNEPLTTKTTSQHSYSYHEQSRHLVRETKDGWQTSEYKTKTLDTPGSFQTETVSNVGLIDEQGREWEIDDVVLEKNQFGLGFSISGGKDHSTGPEIRVTDISPGGAVARDGRIQVGDIILKVNTTETVNVQHQVAVDALKSSGSVVRLLVKRLKPPLATAETFRSSPLSRISPVSLSASNFNIGTSPPIVPSHQQPIISEAIRDLERKPGVKRMELIKMLNADGRSKGLGFSIAGGVGNQHIPGDDGIFVTRIIEGSPAYFDGRLQKGDQILAVDNIIFNNVTHQFAVQTLKNTGERASLLYMKNPHPELPLDGRQLDESDRSRSLQTFETIGGGITSPTAADSHSIGGGFSSTQQLKQPQFDVPRLVRLRKLDTGLGFNIVGGENEEPIYISHILPGGAADLNGNIKKGDVLLRVNDVDLSRLPHRSLSFRYGDILHVLNATDDDWWTARRVMDNLSGEEGPEGIIPSRKRVEKRERQRRKQVNFNAGSQSLGRNSTTSGASAAGLGGMEGRRGSRSQLSFSRKFPFVKSTEKLNEYNSDGAENALVDEPIHSYKIVQMKQISYIRPVIILGALKDRINDELVTQNPERFSSCVPHTSRPVRDGEVNGRDYYFVTKAEMERDIKNNLFIEAGQFQNNLYGTSIAAVREVADSGRHCILDVSGNAIRRLQDAARIYPISIFVKPFSYQQLRGKGRLE</sequence>
<dbReference type="CDD" id="cd00071">
    <property type="entry name" value="GMPK"/>
    <property type="match status" value="1"/>
</dbReference>
<evidence type="ECO:0000256" key="8">
    <source>
        <dbReference type="ARBA" id="ARBA00023186"/>
    </source>
</evidence>
<evidence type="ECO:0000256" key="7">
    <source>
        <dbReference type="ARBA" id="ARBA00023136"/>
    </source>
</evidence>
<comment type="similarity">
    <text evidence="3">Belongs to the proteasome subunit p27 family.</text>
</comment>
<dbReference type="Pfam" id="PF18265">
    <property type="entry name" value="Nas2_N"/>
    <property type="match status" value="1"/>
</dbReference>
<reference evidence="15" key="1">
    <citation type="submission" date="2022-11" db="UniProtKB">
        <authorList>
            <consortium name="WormBaseParasite"/>
        </authorList>
    </citation>
    <scope>IDENTIFICATION</scope>
</reference>
<keyword evidence="14" id="KW-1185">Reference proteome</keyword>
<feature type="domain" description="SH3" evidence="11">
    <location>
        <begin position="709"/>
        <end position="781"/>
    </location>
</feature>
<feature type="domain" description="PDZ" evidence="13">
    <location>
        <begin position="671"/>
        <end position="730"/>
    </location>
</feature>
<dbReference type="SUPFAM" id="SSF101288">
    <property type="entry name" value="L27 domain"/>
    <property type="match status" value="1"/>
</dbReference>
<dbReference type="GO" id="GO:0045197">
    <property type="term" value="P:establishment or maintenance of epithelial cell apical/basal polarity"/>
    <property type="evidence" value="ECO:0007669"/>
    <property type="project" value="TreeGrafter"/>
</dbReference>
<evidence type="ECO:0000256" key="4">
    <source>
        <dbReference type="ARBA" id="ARBA00022443"/>
    </source>
</evidence>
<feature type="compositionally biased region" description="Low complexity" evidence="10">
    <location>
        <begin position="87"/>
        <end position="102"/>
    </location>
</feature>
<dbReference type="Gene3D" id="2.30.30.40">
    <property type="entry name" value="SH3 Domains"/>
    <property type="match status" value="1"/>
</dbReference>
<dbReference type="SUPFAM" id="SSF50156">
    <property type="entry name" value="PDZ domain-like"/>
    <property type="match status" value="4"/>
</dbReference>
<evidence type="ECO:0000256" key="10">
    <source>
        <dbReference type="SAM" id="MobiDB-lite"/>
    </source>
</evidence>
<dbReference type="Pfam" id="PF09058">
    <property type="entry name" value="L27_1"/>
    <property type="match status" value="1"/>
</dbReference>
<dbReference type="PROSITE" id="PS00856">
    <property type="entry name" value="GUANYLATE_KINASE_1"/>
    <property type="match status" value="1"/>
</dbReference>
<protein>
    <submittedName>
        <fullName evidence="15">Uncharacterized protein</fullName>
    </submittedName>
</protein>
<dbReference type="InterPro" id="IPR008145">
    <property type="entry name" value="GK/Ca_channel_bsu"/>
</dbReference>
<dbReference type="GO" id="GO:0005912">
    <property type="term" value="C:adherens junction"/>
    <property type="evidence" value="ECO:0007669"/>
    <property type="project" value="TreeGrafter"/>
</dbReference>
<evidence type="ECO:0000256" key="5">
    <source>
        <dbReference type="ARBA" id="ARBA00022475"/>
    </source>
</evidence>
<dbReference type="GO" id="GO:0034330">
    <property type="term" value="P:cell junction organization"/>
    <property type="evidence" value="ECO:0007669"/>
    <property type="project" value="UniProtKB-ARBA"/>
</dbReference>
<dbReference type="SMART" id="SM00072">
    <property type="entry name" value="GuKc"/>
    <property type="match status" value="1"/>
</dbReference>
<evidence type="ECO:0000256" key="3">
    <source>
        <dbReference type="ARBA" id="ARBA00005256"/>
    </source>
</evidence>
<dbReference type="PROSITE" id="PS50002">
    <property type="entry name" value="SH3"/>
    <property type="match status" value="1"/>
</dbReference>
<dbReference type="GO" id="GO:0019901">
    <property type="term" value="F:protein kinase binding"/>
    <property type="evidence" value="ECO:0007669"/>
    <property type="project" value="TreeGrafter"/>
</dbReference>
<dbReference type="SMART" id="SM00228">
    <property type="entry name" value="PDZ"/>
    <property type="match status" value="4"/>
</dbReference>
<dbReference type="InterPro" id="IPR001452">
    <property type="entry name" value="SH3_domain"/>
</dbReference>
<evidence type="ECO:0000256" key="2">
    <source>
        <dbReference type="ARBA" id="ARBA00004236"/>
    </source>
</evidence>
<dbReference type="Pfam" id="PF00595">
    <property type="entry name" value="PDZ"/>
    <property type="match status" value="3"/>
</dbReference>
<feature type="domain" description="PDZ" evidence="13">
    <location>
        <begin position="374"/>
        <end position="458"/>
    </location>
</feature>
<dbReference type="GO" id="GO:0098968">
    <property type="term" value="P:neurotransmitter receptor transport postsynaptic membrane to endosome"/>
    <property type="evidence" value="ECO:0007669"/>
    <property type="project" value="TreeGrafter"/>
</dbReference>
<feature type="domain" description="Guanylate kinase-like" evidence="12">
    <location>
        <begin position="870"/>
        <end position="1001"/>
    </location>
</feature>
<proteinExistence type="inferred from homology"/>
<evidence type="ECO:0000313" key="15">
    <source>
        <dbReference type="WBParaSite" id="scaffold34876_cov153.g21926"/>
    </source>
</evidence>
<dbReference type="Gene3D" id="6.10.140.1710">
    <property type="match status" value="1"/>
</dbReference>
<dbReference type="GO" id="GO:0045211">
    <property type="term" value="C:postsynaptic membrane"/>
    <property type="evidence" value="ECO:0007669"/>
    <property type="project" value="TreeGrafter"/>
</dbReference>
<dbReference type="PANTHER" id="PTHR23119">
    <property type="entry name" value="DISCS LARGE"/>
    <property type="match status" value="1"/>
</dbReference>
<dbReference type="FunFam" id="3.30.63.10:FF:000002">
    <property type="entry name" value="Guanylate kinase 1"/>
    <property type="match status" value="1"/>
</dbReference>
<evidence type="ECO:0000313" key="14">
    <source>
        <dbReference type="Proteomes" id="UP000887561"/>
    </source>
</evidence>
<dbReference type="AlphaFoldDB" id="A0A915M9H0"/>
<dbReference type="PANTHER" id="PTHR23119:SF51">
    <property type="entry name" value="DISKS LARGE 1 TUMOR SUPPRESSOR PROTEIN"/>
    <property type="match status" value="1"/>
</dbReference>
<name>A0A915M9H0_MELJA</name>
<dbReference type="WBParaSite" id="scaffold34876_cov153.g21926">
    <property type="protein sequence ID" value="scaffold34876_cov153.g21926"/>
    <property type="gene ID" value="scaffold34876_cov153.g21926"/>
</dbReference>
<accession>A0A915M9H0</accession>
<evidence type="ECO:0000259" key="13">
    <source>
        <dbReference type="PROSITE" id="PS50106"/>
    </source>
</evidence>
<dbReference type="InterPro" id="IPR015143">
    <property type="entry name" value="L27_1"/>
</dbReference>
<evidence type="ECO:0000259" key="12">
    <source>
        <dbReference type="PROSITE" id="PS50052"/>
    </source>
</evidence>
<dbReference type="GO" id="GO:0014069">
    <property type="term" value="C:postsynaptic density"/>
    <property type="evidence" value="ECO:0007669"/>
    <property type="project" value="TreeGrafter"/>
</dbReference>
<dbReference type="Gene3D" id="1.10.287.470">
    <property type="entry name" value="Helix hairpin bin"/>
    <property type="match status" value="1"/>
</dbReference>
<dbReference type="Pfam" id="PF00625">
    <property type="entry name" value="Guanylate_kin"/>
    <property type="match status" value="1"/>
</dbReference>
<keyword evidence="8" id="KW-0143">Chaperone</keyword>
<dbReference type="InterPro" id="IPR036028">
    <property type="entry name" value="SH3-like_dom_sf"/>
</dbReference>
<feature type="region of interest" description="Disordered" evidence="10">
    <location>
        <begin position="87"/>
        <end position="119"/>
    </location>
</feature>
<dbReference type="InterPro" id="IPR036892">
    <property type="entry name" value="L27_dom_sf"/>
</dbReference>
<dbReference type="FunFam" id="2.30.42.10:FF:000107">
    <property type="entry name" value="26S proteasome non-ATPase regulatory subunit 9"/>
    <property type="match status" value="1"/>
</dbReference>
<feature type="domain" description="PDZ" evidence="13">
    <location>
        <begin position="520"/>
        <end position="610"/>
    </location>
</feature>
<organism evidence="14 15">
    <name type="scientific">Meloidogyne javanica</name>
    <name type="common">Root-knot nematode worm</name>
    <dbReference type="NCBI Taxonomy" id="6303"/>
    <lineage>
        <taxon>Eukaryota</taxon>
        <taxon>Metazoa</taxon>
        <taxon>Ecdysozoa</taxon>
        <taxon>Nematoda</taxon>
        <taxon>Chromadorea</taxon>
        <taxon>Rhabditida</taxon>
        <taxon>Tylenchina</taxon>
        <taxon>Tylenchomorpha</taxon>
        <taxon>Tylenchoidea</taxon>
        <taxon>Meloidogynidae</taxon>
        <taxon>Meloidogyninae</taxon>
        <taxon>Meloidogyne</taxon>
        <taxon>Meloidogyne incognita group</taxon>
    </lineage>
</organism>
<evidence type="ECO:0000256" key="6">
    <source>
        <dbReference type="ARBA" id="ARBA00022737"/>
    </source>
</evidence>
<dbReference type="GO" id="GO:0098609">
    <property type="term" value="P:cell-cell adhesion"/>
    <property type="evidence" value="ECO:0007669"/>
    <property type="project" value="TreeGrafter"/>
</dbReference>
<keyword evidence="7" id="KW-0472">Membrane</keyword>